<dbReference type="PANTHER" id="PTHR38590:SF1">
    <property type="entry name" value="BLL0828 PROTEIN"/>
    <property type="match status" value="1"/>
</dbReference>
<dbReference type="Pfam" id="PF04480">
    <property type="entry name" value="DUF559"/>
    <property type="match status" value="1"/>
</dbReference>
<name>A0ABX0TPB0_9SPHN</name>
<protein>
    <submittedName>
        <fullName evidence="3">Very-short-patch-repair endonuclease</fullName>
    </submittedName>
</protein>
<organism evidence="3 4">
    <name type="scientific">Sphingomonas vulcanisoli</name>
    <dbReference type="NCBI Taxonomy" id="1658060"/>
    <lineage>
        <taxon>Bacteria</taxon>
        <taxon>Pseudomonadati</taxon>
        <taxon>Pseudomonadota</taxon>
        <taxon>Alphaproteobacteria</taxon>
        <taxon>Sphingomonadales</taxon>
        <taxon>Sphingomonadaceae</taxon>
        <taxon>Sphingomonas</taxon>
    </lineage>
</organism>
<keyword evidence="4" id="KW-1185">Reference proteome</keyword>
<evidence type="ECO:0000259" key="2">
    <source>
        <dbReference type="Pfam" id="PF04480"/>
    </source>
</evidence>
<dbReference type="SUPFAM" id="SSF52980">
    <property type="entry name" value="Restriction endonuclease-like"/>
    <property type="match status" value="1"/>
</dbReference>
<evidence type="ECO:0000313" key="4">
    <source>
        <dbReference type="Proteomes" id="UP000727456"/>
    </source>
</evidence>
<dbReference type="Proteomes" id="UP000727456">
    <property type="component" value="Unassembled WGS sequence"/>
</dbReference>
<feature type="region of interest" description="Disordered" evidence="1">
    <location>
        <begin position="123"/>
        <end position="145"/>
    </location>
</feature>
<dbReference type="PANTHER" id="PTHR38590">
    <property type="entry name" value="BLL0828 PROTEIN"/>
    <property type="match status" value="1"/>
</dbReference>
<dbReference type="Gene3D" id="3.40.960.10">
    <property type="entry name" value="VSR Endonuclease"/>
    <property type="match status" value="1"/>
</dbReference>
<dbReference type="CDD" id="cd01038">
    <property type="entry name" value="Endonuclease_DUF559"/>
    <property type="match status" value="1"/>
</dbReference>
<keyword evidence="3" id="KW-0378">Hydrolase</keyword>
<keyword evidence="3" id="KW-0255">Endonuclease</keyword>
<dbReference type="InterPro" id="IPR011335">
    <property type="entry name" value="Restrct_endonuc-II-like"/>
</dbReference>
<dbReference type="GO" id="GO:0004519">
    <property type="term" value="F:endonuclease activity"/>
    <property type="evidence" value="ECO:0007669"/>
    <property type="project" value="UniProtKB-KW"/>
</dbReference>
<comment type="caution">
    <text evidence="3">The sequence shown here is derived from an EMBL/GenBank/DDBJ whole genome shotgun (WGS) entry which is preliminary data.</text>
</comment>
<dbReference type="EMBL" id="JAAOZC010000002">
    <property type="protein sequence ID" value="NIJ07337.1"/>
    <property type="molecule type" value="Genomic_DNA"/>
</dbReference>
<dbReference type="InterPro" id="IPR007569">
    <property type="entry name" value="DUF559"/>
</dbReference>
<reference evidence="3 4" key="1">
    <citation type="submission" date="2020-03" db="EMBL/GenBank/DDBJ databases">
        <title>Genomic Encyclopedia of Type Strains, Phase III (KMG-III): the genomes of soil and plant-associated and newly described type strains.</title>
        <authorList>
            <person name="Whitman W."/>
        </authorList>
    </citation>
    <scope>NUCLEOTIDE SEQUENCE [LARGE SCALE GENOMIC DNA]</scope>
    <source>
        <strain evidence="3 4">CECT 8804</strain>
    </source>
</reference>
<feature type="domain" description="DUF559" evidence="2">
    <location>
        <begin position="13"/>
        <end position="118"/>
    </location>
</feature>
<evidence type="ECO:0000313" key="3">
    <source>
        <dbReference type="EMBL" id="NIJ07337.1"/>
    </source>
</evidence>
<accession>A0ABX0TPB0</accession>
<evidence type="ECO:0000256" key="1">
    <source>
        <dbReference type="SAM" id="MobiDB-lite"/>
    </source>
</evidence>
<keyword evidence="3" id="KW-0540">Nuclease</keyword>
<proteinExistence type="predicted"/>
<dbReference type="RefSeq" id="WP_167072210.1">
    <property type="nucleotide sequence ID" value="NZ_JAAOZC010000002.1"/>
</dbReference>
<sequence length="145" mass="16178">MPTTRFEESDDSIARARQLRRDATLAERKLWSILRAAALDGRKFRHQQRLGPFFGDFVCQAARLVIEIDGATHDGDEAQAYDARRTAYLAREGYRVIRFTNTDVMTNLEGVVGALRSVLAVSDTPSPSHATVPRGPLPLPQGERK</sequence>
<dbReference type="InterPro" id="IPR047216">
    <property type="entry name" value="Endonuclease_DUF559_bact"/>
</dbReference>
<gene>
    <name evidence="3" type="ORF">FHS31_000933</name>
</gene>